<proteinExistence type="predicted"/>
<dbReference type="WBParaSite" id="L893_g17840.t1">
    <property type="protein sequence ID" value="L893_g17840.t1"/>
    <property type="gene ID" value="L893_g17840"/>
</dbReference>
<evidence type="ECO:0000313" key="2">
    <source>
        <dbReference type="WBParaSite" id="L893_g17840.t1"/>
    </source>
</evidence>
<accession>A0A1I7YML5</accession>
<protein>
    <submittedName>
        <fullName evidence="2">Uncharacterized protein</fullName>
    </submittedName>
</protein>
<name>A0A1I7YML5_9BILA</name>
<dbReference type="Proteomes" id="UP000095287">
    <property type="component" value="Unplaced"/>
</dbReference>
<reference evidence="2" key="1">
    <citation type="submission" date="2016-11" db="UniProtKB">
        <authorList>
            <consortium name="WormBaseParasite"/>
        </authorList>
    </citation>
    <scope>IDENTIFICATION</scope>
</reference>
<keyword evidence="1" id="KW-1185">Reference proteome</keyword>
<sequence>MALVLEHFATVIPVSAKDFRVSRSVRYKILADWRLVPDLAISSTSDHREVHIAIQKKRNPVFPVSKAPSRTSLKTMCLYLRSVTNQEGFTPHPRRVRNIF</sequence>
<evidence type="ECO:0000313" key="1">
    <source>
        <dbReference type="Proteomes" id="UP000095287"/>
    </source>
</evidence>
<organism evidence="1 2">
    <name type="scientific">Steinernema glaseri</name>
    <dbReference type="NCBI Taxonomy" id="37863"/>
    <lineage>
        <taxon>Eukaryota</taxon>
        <taxon>Metazoa</taxon>
        <taxon>Ecdysozoa</taxon>
        <taxon>Nematoda</taxon>
        <taxon>Chromadorea</taxon>
        <taxon>Rhabditida</taxon>
        <taxon>Tylenchina</taxon>
        <taxon>Panagrolaimomorpha</taxon>
        <taxon>Strongyloidoidea</taxon>
        <taxon>Steinernematidae</taxon>
        <taxon>Steinernema</taxon>
    </lineage>
</organism>
<dbReference type="AlphaFoldDB" id="A0A1I7YML5"/>